<dbReference type="FunFam" id="3.40.50.2000:FF:000072">
    <property type="entry name" value="Glycosyl transferase"/>
    <property type="match status" value="1"/>
</dbReference>
<dbReference type="CDD" id="cd03784">
    <property type="entry name" value="GT1_Gtf-like"/>
    <property type="match status" value="1"/>
</dbReference>
<keyword evidence="2 4" id="KW-0808">Transferase</keyword>
<dbReference type="GO" id="GO:0016758">
    <property type="term" value="F:hexosyltransferase activity"/>
    <property type="evidence" value="ECO:0007669"/>
    <property type="project" value="InterPro"/>
</dbReference>
<evidence type="ECO:0000313" key="5">
    <source>
        <dbReference type="Proteomes" id="UP000325211"/>
    </source>
</evidence>
<dbReference type="OrthoDB" id="6620093at2"/>
<organism evidence="4 5">
    <name type="scientific">Streptomyces venezuelae</name>
    <dbReference type="NCBI Taxonomy" id="54571"/>
    <lineage>
        <taxon>Bacteria</taxon>
        <taxon>Bacillati</taxon>
        <taxon>Actinomycetota</taxon>
        <taxon>Actinomycetes</taxon>
        <taxon>Kitasatosporales</taxon>
        <taxon>Streptomycetaceae</taxon>
        <taxon>Streptomyces</taxon>
    </lineage>
</organism>
<dbReference type="PANTHER" id="PTHR48050">
    <property type="entry name" value="STEROL 3-BETA-GLUCOSYLTRANSFERASE"/>
    <property type="match status" value="1"/>
</dbReference>
<proteinExistence type="inferred from homology"/>
<dbReference type="Pfam" id="PF06722">
    <property type="entry name" value="EryCIII-like_C"/>
    <property type="match status" value="1"/>
</dbReference>
<comment type="similarity">
    <text evidence="1">Belongs to the UDP-glycosyltransferase family.</text>
</comment>
<sequence length="400" mass="42402">MVVRDALTDGQGRGRHVALFNVPMHGHVMPTLAVVRELVDRGHRVSYAVTAEFADSVREAGATPVLYEVPPAGEAPEDMAEGVTQAVGVNVMALPQLEQAFAGDVPDLVLADVYAWAGPLLAARWKVPAVQLAPTHIPYEGLVEEFFGLEDISQIPGFTELSGELAHFGVPGGVHALTLAPPRTVAFFPRSFQRRPETVRAGAAHWVGPAIADRSFQGSWNRPADDKPVVYVSLGSQFNRRPDFYRACLEAFDGSGWHVVMSVGAEVAAAGLGEVREGVEVHASVPQLDVLASASVFVTHGGMGSLMEAFSLGVPVVVVPQMAEQRVNAARVEELGVGRYLPREQATAQALREAVQVVAGDGRIAARVAELRQQIREAGGAAAAVDVVEKVLADAPVVTG</sequence>
<evidence type="ECO:0000256" key="1">
    <source>
        <dbReference type="ARBA" id="ARBA00009995"/>
    </source>
</evidence>
<dbReference type="Proteomes" id="UP000325211">
    <property type="component" value="Chromosome"/>
</dbReference>
<evidence type="ECO:0000259" key="3">
    <source>
        <dbReference type="Pfam" id="PF06722"/>
    </source>
</evidence>
<dbReference type="Gene3D" id="3.40.50.2000">
    <property type="entry name" value="Glycogen Phosphorylase B"/>
    <property type="match status" value="2"/>
</dbReference>
<dbReference type="InterPro" id="IPR002213">
    <property type="entry name" value="UDP_glucos_trans"/>
</dbReference>
<evidence type="ECO:0000313" key="4">
    <source>
        <dbReference type="EMBL" id="QES51442.1"/>
    </source>
</evidence>
<dbReference type="InterPro" id="IPR006326">
    <property type="entry name" value="UDPGT_MGT-like"/>
</dbReference>
<name>A0A5P2D8D4_STRVZ</name>
<dbReference type="EMBL" id="CP029190">
    <property type="protein sequence ID" value="QES51442.1"/>
    <property type="molecule type" value="Genomic_DNA"/>
</dbReference>
<gene>
    <name evidence="4" type="ORF">DEJ50_29960</name>
</gene>
<dbReference type="InterPro" id="IPR050426">
    <property type="entry name" value="Glycosyltransferase_28"/>
</dbReference>
<dbReference type="GO" id="GO:0017000">
    <property type="term" value="P:antibiotic biosynthetic process"/>
    <property type="evidence" value="ECO:0007669"/>
    <property type="project" value="UniProtKB-ARBA"/>
</dbReference>
<dbReference type="NCBIfam" id="TIGR01426">
    <property type="entry name" value="MGT"/>
    <property type="match status" value="1"/>
</dbReference>
<feature type="domain" description="Erythromycin biosynthesis protein CIII-like C-terminal" evidence="3">
    <location>
        <begin position="267"/>
        <end position="374"/>
    </location>
</feature>
<dbReference type="PANTHER" id="PTHR48050:SF13">
    <property type="entry name" value="STEROL 3-BETA-GLUCOSYLTRANSFERASE UGT80A2"/>
    <property type="match status" value="1"/>
</dbReference>
<reference evidence="4 5" key="1">
    <citation type="submission" date="2018-05" db="EMBL/GenBank/DDBJ databases">
        <title>Streptomyces venezuelae.</title>
        <authorList>
            <person name="Kim W."/>
            <person name="Lee N."/>
            <person name="Cho B.-K."/>
        </authorList>
    </citation>
    <scope>NUCLEOTIDE SEQUENCE [LARGE SCALE GENOMIC DNA]</scope>
    <source>
        <strain evidence="4 5">ATCC 21782</strain>
    </source>
</reference>
<protein>
    <submittedName>
        <fullName evidence="4">OleI family self-immunity macrolide glycosyltransferase</fullName>
    </submittedName>
</protein>
<dbReference type="AlphaFoldDB" id="A0A5P2D8D4"/>
<dbReference type="GO" id="GO:0008194">
    <property type="term" value="F:UDP-glycosyltransferase activity"/>
    <property type="evidence" value="ECO:0007669"/>
    <property type="project" value="InterPro"/>
</dbReference>
<accession>A0A5P2D8D4</accession>
<evidence type="ECO:0000256" key="2">
    <source>
        <dbReference type="ARBA" id="ARBA00022679"/>
    </source>
</evidence>
<dbReference type="SUPFAM" id="SSF53756">
    <property type="entry name" value="UDP-Glycosyltransferase/glycogen phosphorylase"/>
    <property type="match status" value="1"/>
</dbReference>
<dbReference type="InterPro" id="IPR010610">
    <property type="entry name" value="EryCIII-like_C"/>
</dbReference>